<dbReference type="AlphaFoldDB" id="X1TC93"/>
<reference evidence="1" key="1">
    <citation type="journal article" date="2014" name="Front. Microbiol.">
        <title>High frequency of phylogenetically diverse reductive dehalogenase-homologous genes in deep subseafloor sedimentary metagenomes.</title>
        <authorList>
            <person name="Kawai M."/>
            <person name="Futagami T."/>
            <person name="Toyoda A."/>
            <person name="Takaki Y."/>
            <person name="Nishi S."/>
            <person name="Hori S."/>
            <person name="Arai W."/>
            <person name="Tsubouchi T."/>
            <person name="Morono Y."/>
            <person name="Uchiyama I."/>
            <person name="Ito T."/>
            <person name="Fujiyama A."/>
            <person name="Inagaki F."/>
            <person name="Takami H."/>
        </authorList>
    </citation>
    <scope>NUCLEOTIDE SEQUENCE</scope>
    <source>
        <strain evidence="1">Expedition CK06-06</strain>
    </source>
</reference>
<proteinExistence type="predicted"/>
<dbReference type="EMBL" id="BARW01006003">
    <property type="protein sequence ID" value="GAI85215.1"/>
    <property type="molecule type" value="Genomic_DNA"/>
</dbReference>
<sequence>MFKKTEGERTNMDLETFATAFNIGLGMALVKETYEPPVREAIFRPTEQAMRERRQFIERVYKESEAENTKLTVKEVYSHVKEYFIAFRDDFQNNPQPSSS</sequence>
<gene>
    <name evidence="1" type="ORF">S12H4_12549</name>
</gene>
<organism evidence="1">
    <name type="scientific">marine sediment metagenome</name>
    <dbReference type="NCBI Taxonomy" id="412755"/>
    <lineage>
        <taxon>unclassified sequences</taxon>
        <taxon>metagenomes</taxon>
        <taxon>ecological metagenomes</taxon>
    </lineage>
</organism>
<comment type="caution">
    <text evidence="1">The sequence shown here is derived from an EMBL/GenBank/DDBJ whole genome shotgun (WGS) entry which is preliminary data.</text>
</comment>
<name>X1TC93_9ZZZZ</name>
<evidence type="ECO:0000313" key="1">
    <source>
        <dbReference type="EMBL" id="GAI85215.1"/>
    </source>
</evidence>
<accession>X1TC93</accession>
<protein>
    <submittedName>
        <fullName evidence="1">Uncharacterized protein</fullName>
    </submittedName>
</protein>